<dbReference type="PANTHER" id="PTHR21581:SF26">
    <property type="entry name" value="D-ALANYL-D-ALANINE ENDOPEPTIDASE"/>
    <property type="match status" value="1"/>
</dbReference>
<dbReference type="Pfam" id="PF00768">
    <property type="entry name" value="Peptidase_S11"/>
    <property type="match status" value="1"/>
</dbReference>
<sequence length="315" mass="35337">MFFEQMKLKLYFLTIILTALIAVNIIFITKFSKQGDDLTGAEFLNSSQAYILPISEPNYLPVLVSEIEQPILAAKSAGSYDTRSGRFLFSKSIRTRLPIASLTKIMTSLVVLEYLDINDTMKVSAKAIRVDGEKQTLYLNEELSVLSLMKLMLIASSNDAAYALAQYFKEKTGMDLVEKMNEKARLLQMSESYFLDPAGLNDEAYSTVEDMIKLVRGALDRDLIWNITTEKRVSVKSVDGKIEHDVENTNQLFGVIQNVAGGKTGYTDVALGAMILIVDVSEKNDKIISIVIGSNDRFGDIKKMIDWMKKAYSWK</sequence>
<gene>
    <name evidence="12" type="ORF">COV30_01560</name>
</gene>
<evidence type="ECO:0000256" key="10">
    <source>
        <dbReference type="SAM" id="Phobius"/>
    </source>
</evidence>
<keyword evidence="5" id="KW-0573">Peptidoglycan synthesis</keyword>
<keyword evidence="10" id="KW-1133">Transmembrane helix</keyword>
<dbReference type="PANTHER" id="PTHR21581">
    <property type="entry name" value="D-ALANYL-D-ALANINE CARBOXYPEPTIDASE"/>
    <property type="match status" value="1"/>
</dbReference>
<keyword evidence="10" id="KW-0812">Transmembrane</keyword>
<evidence type="ECO:0000256" key="2">
    <source>
        <dbReference type="ARBA" id="ARBA00022729"/>
    </source>
</evidence>
<keyword evidence="3" id="KW-0378">Hydrolase</keyword>
<dbReference type="PRINTS" id="PR00725">
    <property type="entry name" value="DADACBPTASE1"/>
</dbReference>
<name>A0A2H0R5Q8_9BACT</name>
<dbReference type="GO" id="GO:0009002">
    <property type="term" value="F:serine-type D-Ala-D-Ala carboxypeptidase activity"/>
    <property type="evidence" value="ECO:0007669"/>
    <property type="project" value="InterPro"/>
</dbReference>
<dbReference type="Gene3D" id="3.40.710.10">
    <property type="entry name" value="DD-peptidase/beta-lactamase superfamily"/>
    <property type="match status" value="1"/>
</dbReference>
<feature type="active site" description="Proton acceptor" evidence="7">
    <location>
        <position position="104"/>
    </location>
</feature>
<feature type="transmembrane region" description="Helical" evidence="10">
    <location>
        <begin position="10"/>
        <end position="28"/>
    </location>
</feature>
<dbReference type="InterPro" id="IPR018044">
    <property type="entry name" value="Peptidase_S11"/>
</dbReference>
<dbReference type="GO" id="GO:0008360">
    <property type="term" value="P:regulation of cell shape"/>
    <property type="evidence" value="ECO:0007669"/>
    <property type="project" value="UniProtKB-KW"/>
</dbReference>
<evidence type="ECO:0000256" key="7">
    <source>
        <dbReference type="PIRSR" id="PIRSR618044-1"/>
    </source>
</evidence>
<evidence type="ECO:0000256" key="4">
    <source>
        <dbReference type="ARBA" id="ARBA00022960"/>
    </source>
</evidence>
<protein>
    <recommendedName>
        <fullName evidence="11">Peptidase S11 D-alanyl-D-alanine carboxypeptidase A N-terminal domain-containing protein</fullName>
    </recommendedName>
</protein>
<dbReference type="InterPro" id="IPR001967">
    <property type="entry name" value="Peptidase_S11_N"/>
</dbReference>
<dbReference type="GO" id="GO:0006508">
    <property type="term" value="P:proteolysis"/>
    <property type="evidence" value="ECO:0007669"/>
    <property type="project" value="InterPro"/>
</dbReference>
<comment type="similarity">
    <text evidence="1 9">Belongs to the peptidase S11 family.</text>
</comment>
<evidence type="ECO:0000313" key="13">
    <source>
        <dbReference type="Proteomes" id="UP000230208"/>
    </source>
</evidence>
<feature type="active site" evidence="7">
    <location>
        <position position="156"/>
    </location>
</feature>
<feature type="binding site" evidence="8">
    <location>
        <position position="263"/>
    </location>
    <ligand>
        <name>substrate</name>
    </ligand>
</feature>
<feature type="active site" description="Acyl-ester intermediate" evidence="7">
    <location>
        <position position="101"/>
    </location>
</feature>
<evidence type="ECO:0000259" key="11">
    <source>
        <dbReference type="Pfam" id="PF00768"/>
    </source>
</evidence>
<keyword evidence="4" id="KW-0133">Cell shape</keyword>
<evidence type="ECO:0000256" key="6">
    <source>
        <dbReference type="ARBA" id="ARBA00023316"/>
    </source>
</evidence>
<keyword evidence="2" id="KW-0732">Signal</keyword>
<evidence type="ECO:0000256" key="1">
    <source>
        <dbReference type="ARBA" id="ARBA00007164"/>
    </source>
</evidence>
<proteinExistence type="inferred from homology"/>
<dbReference type="GO" id="GO:0009252">
    <property type="term" value="P:peptidoglycan biosynthetic process"/>
    <property type="evidence" value="ECO:0007669"/>
    <property type="project" value="UniProtKB-KW"/>
</dbReference>
<evidence type="ECO:0000313" key="12">
    <source>
        <dbReference type="EMBL" id="PIR41859.1"/>
    </source>
</evidence>
<accession>A0A2H0R5Q8</accession>
<keyword evidence="10" id="KW-0472">Membrane</keyword>
<dbReference type="SUPFAM" id="SSF56601">
    <property type="entry name" value="beta-lactamase/transpeptidase-like"/>
    <property type="match status" value="1"/>
</dbReference>
<comment type="caution">
    <text evidence="12">The sequence shown here is derived from an EMBL/GenBank/DDBJ whole genome shotgun (WGS) entry which is preliminary data.</text>
</comment>
<organism evidence="12 13">
    <name type="scientific">Candidatus Yanofskybacteria bacterium CG10_big_fil_rev_8_21_14_0_10_37_15</name>
    <dbReference type="NCBI Taxonomy" id="1975097"/>
    <lineage>
        <taxon>Bacteria</taxon>
        <taxon>Candidatus Yanofskyibacteriota</taxon>
    </lineage>
</organism>
<dbReference type="AlphaFoldDB" id="A0A2H0R5Q8"/>
<dbReference type="EMBL" id="PCXP01000019">
    <property type="protein sequence ID" value="PIR41859.1"/>
    <property type="molecule type" value="Genomic_DNA"/>
</dbReference>
<evidence type="ECO:0000256" key="8">
    <source>
        <dbReference type="PIRSR" id="PIRSR618044-2"/>
    </source>
</evidence>
<dbReference type="Proteomes" id="UP000230208">
    <property type="component" value="Unassembled WGS sequence"/>
</dbReference>
<evidence type="ECO:0000256" key="5">
    <source>
        <dbReference type="ARBA" id="ARBA00022984"/>
    </source>
</evidence>
<feature type="domain" description="Peptidase S11 D-alanyl-D-alanine carboxypeptidase A N-terminal" evidence="11">
    <location>
        <begin position="68"/>
        <end position="294"/>
    </location>
</feature>
<keyword evidence="6" id="KW-0961">Cell wall biogenesis/degradation</keyword>
<dbReference type="GO" id="GO:0071555">
    <property type="term" value="P:cell wall organization"/>
    <property type="evidence" value="ECO:0007669"/>
    <property type="project" value="UniProtKB-KW"/>
</dbReference>
<reference evidence="12 13" key="1">
    <citation type="submission" date="2017-09" db="EMBL/GenBank/DDBJ databases">
        <title>Depth-based differentiation of microbial function through sediment-hosted aquifers and enrichment of novel symbionts in the deep terrestrial subsurface.</title>
        <authorList>
            <person name="Probst A.J."/>
            <person name="Ladd B."/>
            <person name="Jarett J.K."/>
            <person name="Geller-Mcgrath D.E."/>
            <person name="Sieber C.M."/>
            <person name="Emerson J.B."/>
            <person name="Anantharaman K."/>
            <person name="Thomas B.C."/>
            <person name="Malmstrom R."/>
            <person name="Stieglmeier M."/>
            <person name="Klingl A."/>
            <person name="Woyke T."/>
            <person name="Ryan C.M."/>
            <person name="Banfield J.F."/>
        </authorList>
    </citation>
    <scope>NUCLEOTIDE SEQUENCE [LARGE SCALE GENOMIC DNA]</scope>
    <source>
        <strain evidence="12">CG10_big_fil_rev_8_21_14_0_10_37_15</strain>
    </source>
</reference>
<evidence type="ECO:0000256" key="3">
    <source>
        <dbReference type="ARBA" id="ARBA00022801"/>
    </source>
</evidence>
<dbReference type="InterPro" id="IPR012338">
    <property type="entry name" value="Beta-lactam/transpept-like"/>
</dbReference>
<evidence type="ECO:0000256" key="9">
    <source>
        <dbReference type="RuleBase" id="RU004016"/>
    </source>
</evidence>